<keyword evidence="3" id="KW-1185">Reference proteome</keyword>
<keyword evidence="1" id="KW-0812">Transmembrane</keyword>
<dbReference type="RefSeq" id="WP_184745939.1">
    <property type="nucleotide sequence ID" value="NZ_JACHGJ010000002.1"/>
</dbReference>
<accession>A0A841R894</accession>
<feature type="transmembrane region" description="Helical" evidence="1">
    <location>
        <begin position="93"/>
        <end position="112"/>
    </location>
</feature>
<feature type="transmembrane region" description="Helical" evidence="1">
    <location>
        <begin position="7"/>
        <end position="25"/>
    </location>
</feature>
<keyword evidence="1" id="KW-1133">Transmembrane helix</keyword>
<evidence type="ECO:0000313" key="2">
    <source>
        <dbReference type="EMBL" id="MBB6480105.1"/>
    </source>
</evidence>
<evidence type="ECO:0000256" key="1">
    <source>
        <dbReference type="SAM" id="Phobius"/>
    </source>
</evidence>
<proteinExistence type="predicted"/>
<reference evidence="2 3" key="1">
    <citation type="submission" date="2020-08" db="EMBL/GenBank/DDBJ databases">
        <title>Genomic Encyclopedia of Type Strains, Phase IV (KMG-IV): sequencing the most valuable type-strain genomes for metagenomic binning, comparative biology and taxonomic classification.</title>
        <authorList>
            <person name="Goeker M."/>
        </authorList>
    </citation>
    <scope>NUCLEOTIDE SEQUENCE [LARGE SCALE GENOMIC DNA]</scope>
    <source>
        <strain evidence="2 3">DSM 2461</strain>
    </source>
</reference>
<feature type="transmembrane region" description="Helical" evidence="1">
    <location>
        <begin position="37"/>
        <end position="54"/>
    </location>
</feature>
<dbReference type="EMBL" id="JACHGJ010000002">
    <property type="protein sequence ID" value="MBB6480105.1"/>
    <property type="molecule type" value="Genomic_DNA"/>
</dbReference>
<sequence>MKQFFKFFAYGIIFSGILLFLSYLLDFAPLDKNNGNIFSNAFITALLLVLWGVMRIQGNAMGRPESTDILYGVKIEEIRERATEYEKLSQSRIPSALALFLVAAANLALSWFL</sequence>
<keyword evidence="1" id="KW-0472">Membrane</keyword>
<gene>
    <name evidence="2" type="ORF">HNR50_001763</name>
</gene>
<dbReference type="AlphaFoldDB" id="A0A841R894"/>
<evidence type="ECO:0000313" key="3">
    <source>
        <dbReference type="Proteomes" id="UP000587760"/>
    </source>
</evidence>
<organism evidence="2 3">
    <name type="scientific">Spirochaeta isovalerica</name>
    <dbReference type="NCBI Taxonomy" id="150"/>
    <lineage>
        <taxon>Bacteria</taxon>
        <taxon>Pseudomonadati</taxon>
        <taxon>Spirochaetota</taxon>
        <taxon>Spirochaetia</taxon>
        <taxon>Spirochaetales</taxon>
        <taxon>Spirochaetaceae</taxon>
        <taxon>Spirochaeta</taxon>
    </lineage>
</organism>
<name>A0A841R894_9SPIO</name>
<dbReference type="Proteomes" id="UP000587760">
    <property type="component" value="Unassembled WGS sequence"/>
</dbReference>
<protein>
    <submittedName>
        <fullName evidence="2">Uncharacterized protein</fullName>
    </submittedName>
</protein>
<comment type="caution">
    <text evidence="2">The sequence shown here is derived from an EMBL/GenBank/DDBJ whole genome shotgun (WGS) entry which is preliminary data.</text>
</comment>